<dbReference type="PANTHER" id="PTHR47723">
    <property type="entry name" value="OS05G0353850 PROTEIN"/>
    <property type="match status" value="1"/>
</dbReference>
<dbReference type="CDD" id="cd06222">
    <property type="entry name" value="RNase_H_like"/>
    <property type="match status" value="1"/>
</dbReference>
<dbReference type="InterPro" id="IPR002156">
    <property type="entry name" value="RNaseH_domain"/>
</dbReference>
<feature type="non-terminal residue" evidence="2">
    <location>
        <position position="121"/>
    </location>
</feature>
<evidence type="ECO:0000313" key="3">
    <source>
        <dbReference type="Proteomes" id="UP000593574"/>
    </source>
</evidence>
<dbReference type="InterPro" id="IPR044730">
    <property type="entry name" value="RNase_H-like_dom_plant"/>
</dbReference>
<reference evidence="2 3" key="1">
    <citation type="journal article" date="2019" name="Genome Biol. Evol.">
        <title>Insights into the evolution of the New World diploid cottons (Gossypium, subgenus Houzingenia) based on genome sequencing.</title>
        <authorList>
            <person name="Grover C.E."/>
            <person name="Arick M.A. 2nd"/>
            <person name="Thrash A."/>
            <person name="Conover J.L."/>
            <person name="Sanders W.S."/>
            <person name="Peterson D.G."/>
            <person name="Frelichowski J.E."/>
            <person name="Scheffler J.A."/>
            <person name="Scheffler B.E."/>
            <person name="Wendel J.F."/>
        </authorList>
    </citation>
    <scope>NUCLEOTIDE SEQUENCE [LARGE SCALE GENOMIC DNA]</scope>
    <source>
        <strain evidence="2">4</strain>
        <tissue evidence="2">Leaf</tissue>
    </source>
</reference>
<dbReference type="PANTHER" id="PTHR47723:SF24">
    <property type="entry name" value="RNASE H TYPE-1 DOMAIN-CONTAINING PROTEIN"/>
    <property type="match status" value="1"/>
</dbReference>
<protein>
    <recommendedName>
        <fullName evidence="1">RNase H type-1 domain-containing protein</fullName>
    </recommendedName>
</protein>
<feature type="domain" description="RNase H type-1" evidence="1">
    <location>
        <begin position="10"/>
        <end position="86"/>
    </location>
</feature>
<organism evidence="2 3">
    <name type="scientific">Gossypium laxum</name>
    <dbReference type="NCBI Taxonomy" id="34288"/>
    <lineage>
        <taxon>Eukaryota</taxon>
        <taxon>Viridiplantae</taxon>
        <taxon>Streptophyta</taxon>
        <taxon>Embryophyta</taxon>
        <taxon>Tracheophyta</taxon>
        <taxon>Spermatophyta</taxon>
        <taxon>Magnoliopsida</taxon>
        <taxon>eudicotyledons</taxon>
        <taxon>Gunneridae</taxon>
        <taxon>Pentapetalae</taxon>
        <taxon>rosids</taxon>
        <taxon>malvids</taxon>
        <taxon>Malvales</taxon>
        <taxon>Malvaceae</taxon>
        <taxon>Malvoideae</taxon>
        <taxon>Gossypium</taxon>
    </lineage>
</organism>
<dbReference type="InterPro" id="IPR053151">
    <property type="entry name" value="RNase_H-like"/>
</dbReference>
<dbReference type="Proteomes" id="UP000593574">
    <property type="component" value="Unassembled WGS sequence"/>
</dbReference>
<evidence type="ECO:0000259" key="1">
    <source>
        <dbReference type="Pfam" id="PF13456"/>
    </source>
</evidence>
<dbReference type="EMBL" id="JABEZV010000007">
    <property type="protein sequence ID" value="MBA0715710.1"/>
    <property type="molecule type" value="Genomic_DNA"/>
</dbReference>
<dbReference type="Pfam" id="PF13456">
    <property type="entry name" value="RVT_3"/>
    <property type="match status" value="1"/>
</dbReference>
<feature type="non-terminal residue" evidence="2">
    <location>
        <position position="1"/>
    </location>
</feature>
<proteinExistence type="predicted"/>
<name>A0A7J8ZVK0_9ROSI</name>
<accession>A0A7J8ZVK0</accession>
<evidence type="ECO:0000313" key="2">
    <source>
        <dbReference type="EMBL" id="MBA0715710.1"/>
    </source>
</evidence>
<gene>
    <name evidence="2" type="ORF">Golax_014596</name>
</gene>
<sequence length="121" mass="14110">TGEELLFKIEAKVILEGLKIAWDSEFRQVEVECDNALVVINILVDGVASSRMLVLRLIHQLLGRDWRVRLRHILRDHDKVDDHIAKLPNLYCNEMQIFIKISVSIENLLKLDIDRLANIIW</sequence>
<dbReference type="GO" id="GO:0004523">
    <property type="term" value="F:RNA-DNA hybrid ribonuclease activity"/>
    <property type="evidence" value="ECO:0007669"/>
    <property type="project" value="InterPro"/>
</dbReference>
<dbReference type="GO" id="GO:0003676">
    <property type="term" value="F:nucleic acid binding"/>
    <property type="evidence" value="ECO:0007669"/>
    <property type="project" value="InterPro"/>
</dbReference>
<dbReference type="AlphaFoldDB" id="A0A7J8ZVK0"/>
<comment type="caution">
    <text evidence="2">The sequence shown here is derived from an EMBL/GenBank/DDBJ whole genome shotgun (WGS) entry which is preliminary data.</text>
</comment>
<keyword evidence="3" id="KW-1185">Reference proteome</keyword>